<sequence>MEAGILKREITPNGPQAGRPTTSVPAAARLLGIDVRTVRARIARGELAGGAVAKNRRLRWFVYSDALLTDVGYNDDQRADAGQSSIKKAASLLLQAHAELQAGLGRDSKGIDHLGRARAELIAHKKAVTKSFDHLQAALALIDDWPSDQGHNGENGTP</sequence>
<keyword evidence="3" id="KW-1185">Reference proteome</keyword>
<accession>B2HI74</accession>
<dbReference type="Proteomes" id="UP000001190">
    <property type="component" value="Chromosome"/>
</dbReference>
<dbReference type="OrthoDB" id="4620468at2"/>
<dbReference type="EMBL" id="CP000854">
    <property type="protein sequence ID" value="ACC38500.1"/>
    <property type="molecule type" value="Genomic_DNA"/>
</dbReference>
<evidence type="ECO:0000313" key="3">
    <source>
        <dbReference type="Proteomes" id="UP000001190"/>
    </source>
</evidence>
<evidence type="ECO:0000256" key="1">
    <source>
        <dbReference type="SAM" id="MobiDB-lite"/>
    </source>
</evidence>
<protein>
    <recommendedName>
        <fullName evidence="4">Helix-turn-helix domain-containing protein</fullName>
    </recommendedName>
</protein>
<organism evidence="2 3">
    <name type="scientific">Mycobacterium marinum (strain ATCC BAA-535 / M)</name>
    <dbReference type="NCBI Taxonomy" id="216594"/>
    <lineage>
        <taxon>Bacteria</taxon>
        <taxon>Bacillati</taxon>
        <taxon>Actinomycetota</taxon>
        <taxon>Actinomycetes</taxon>
        <taxon>Mycobacteriales</taxon>
        <taxon>Mycobacteriaceae</taxon>
        <taxon>Mycobacterium</taxon>
        <taxon>Mycobacterium ulcerans group</taxon>
    </lineage>
</organism>
<dbReference type="AlphaFoldDB" id="B2HI74"/>
<reference evidence="2 3" key="1">
    <citation type="journal article" date="2008" name="Genome Res.">
        <title>Insights from the complete genome sequence of Mycobacterium marinum on the evolution of Mycobacterium tuberculosis.</title>
        <authorList>
            <person name="Stinear T.P."/>
            <person name="Seemann T."/>
            <person name="Harrison P.F."/>
            <person name="Jenkin G.A."/>
            <person name="Davies J.K."/>
            <person name="Johnson P.D."/>
            <person name="Abdellah Z."/>
            <person name="Arrowsmith C."/>
            <person name="Chillingworth T."/>
            <person name="Churcher C."/>
            <person name="Clarke K."/>
            <person name="Cronin A."/>
            <person name="Davis P."/>
            <person name="Goodhead I."/>
            <person name="Holroyd N."/>
            <person name="Jagels K."/>
            <person name="Lord A."/>
            <person name="Moule S."/>
            <person name="Mungall K."/>
            <person name="Norbertczak H."/>
            <person name="Quail M.A."/>
            <person name="Rabbinowitsch E."/>
            <person name="Walker D."/>
            <person name="White B."/>
            <person name="Whitehead S."/>
            <person name="Small P.L."/>
            <person name="Brosch R."/>
            <person name="Ramakrishnan L."/>
            <person name="Fischbach M.A."/>
            <person name="Parkhill J."/>
            <person name="Cole S.T."/>
        </authorList>
    </citation>
    <scope>NUCLEOTIDE SEQUENCE [LARGE SCALE GENOMIC DNA]</scope>
    <source>
        <strain evidence="3">ATCC BAA-535 / M</strain>
    </source>
</reference>
<proteinExistence type="predicted"/>
<evidence type="ECO:0000313" key="2">
    <source>
        <dbReference type="EMBL" id="ACC38500.1"/>
    </source>
</evidence>
<dbReference type="RefSeq" id="WP_012392036.1">
    <property type="nucleotide sequence ID" value="NC_010612.1"/>
</dbReference>
<dbReference type="KEGG" id="mmi:MMAR_0029"/>
<evidence type="ECO:0008006" key="4">
    <source>
        <dbReference type="Google" id="ProtNLM"/>
    </source>
</evidence>
<feature type="region of interest" description="Disordered" evidence="1">
    <location>
        <begin position="1"/>
        <end position="22"/>
    </location>
</feature>
<dbReference type="HOGENOM" id="CLU_1667455_0_0_11"/>
<name>B2HI74_MYCMM</name>
<feature type="compositionally biased region" description="Basic and acidic residues" evidence="1">
    <location>
        <begin position="1"/>
        <end position="10"/>
    </location>
</feature>
<gene>
    <name evidence="2" type="ordered locus">MMAR_0029</name>
</gene>
<dbReference type="STRING" id="216594.MMAR_0029"/>